<evidence type="ECO:0000256" key="2">
    <source>
        <dbReference type="ARBA" id="ARBA00022475"/>
    </source>
</evidence>
<keyword evidence="12" id="KW-1185">Reference proteome</keyword>
<evidence type="ECO:0000313" key="12">
    <source>
        <dbReference type="Proteomes" id="UP000192578"/>
    </source>
</evidence>
<evidence type="ECO:0000256" key="4">
    <source>
        <dbReference type="ARBA" id="ARBA00022989"/>
    </source>
</evidence>
<dbReference type="Gene3D" id="1.20.1070.10">
    <property type="entry name" value="Rhodopsin 7-helix transmembrane proteins"/>
    <property type="match status" value="1"/>
</dbReference>
<evidence type="ECO:0000313" key="11">
    <source>
        <dbReference type="EMBL" id="OQV22101.1"/>
    </source>
</evidence>
<feature type="transmembrane region" description="Helical" evidence="9">
    <location>
        <begin position="172"/>
        <end position="192"/>
    </location>
</feature>
<keyword evidence="4 9" id="KW-1133">Transmembrane helix</keyword>
<keyword evidence="2" id="KW-1003">Cell membrane</keyword>
<dbReference type="Proteomes" id="UP000192578">
    <property type="component" value="Unassembled WGS sequence"/>
</dbReference>
<keyword evidence="3 7" id="KW-0812">Transmembrane</keyword>
<name>A0A1W0X3U9_HYPEX</name>
<evidence type="ECO:0000256" key="9">
    <source>
        <dbReference type="SAM" id="Phobius"/>
    </source>
</evidence>
<evidence type="ECO:0000256" key="7">
    <source>
        <dbReference type="RuleBase" id="RU000688"/>
    </source>
</evidence>
<dbReference type="PANTHER" id="PTHR24241">
    <property type="entry name" value="NEUROPEPTIDE RECEPTOR-RELATED G-PROTEIN COUPLED RECEPTOR"/>
    <property type="match status" value="1"/>
</dbReference>
<dbReference type="InterPro" id="IPR017452">
    <property type="entry name" value="GPCR_Rhodpsn_7TM"/>
</dbReference>
<dbReference type="GO" id="GO:0005886">
    <property type="term" value="C:plasma membrane"/>
    <property type="evidence" value="ECO:0007669"/>
    <property type="project" value="UniProtKB-SubCell"/>
</dbReference>
<dbReference type="OrthoDB" id="6435638at2759"/>
<accession>A0A1W0X3U9</accession>
<organism evidence="11 12">
    <name type="scientific">Hypsibius exemplaris</name>
    <name type="common">Freshwater tardigrade</name>
    <dbReference type="NCBI Taxonomy" id="2072580"/>
    <lineage>
        <taxon>Eukaryota</taxon>
        <taxon>Metazoa</taxon>
        <taxon>Ecdysozoa</taxon>
        <taxon>Tardigrada</taxon>
        <taxon>Eutardigrada</taxon>
        <taxon>Parachela</taxon>
        <taxon>Hypsibioidea</taxon>
        <taxon>Hypsibiidae</taxon>
        <taxon>Hypsibius</taxon>
    </lineage>
</organism>
<dbReference type="PANTHER" id="PTHR24241:SF59">
    <property type="entry name" value="ADIPOKINETIC HORMONE RECEPTOR, ISOFORM C"/>
    <property type="match status" value="1"/>
</dbReference>
<dbReference type="PRINTS" id="PR00237">
    <property type="entry name" value="GPCRRHODOPSN"/>
</dbReference>
<feature type="region of interest" description="Disordered" evidence="8">
    <location>
        <begin position="485"/>
        <end position="506"/>
    </location>
</feature>
<dbReference type="SMART" id="SM01381">
    <property type="entry name" value="7TM_GPCR_Srsx"/>
    <property type="match status" value="1"/>
</dbReference>
<proteinExistence type="inferred from homology"/>
<evidence type="ECO:0000256" key="6">
    <source>
        <dbReference type="ARBA" id="ARBA00023170"/>
    </source>
</evidence>
<dbReference type="Pfam" id="PF00001">
    <property type="entry name" value="7tm_1"/>
    <property type="match status" value="1"/>
</dbReference>
<dbReference type="SUPFAM" id="SSF81321">
    <property type="entry name" value="Family A G protein-coupled receptor-like"/>
    <property type="match status" value="1"/>
</dbReference>
<dbReference type="GO" id="GO:0032870">
    <property type="term" value="P:cellular response to hormone stimulus"/>
    <property type="evidence" value="ECO:0007669"/>
    <property type="project" value="TreeGrafter"/>
</dbReference>
<feature type="domain" description="G-protein coupled receptors family 1 profile" evidence="10">
    <location>
        <begin position="71"/>
        <end position="402"/>
    </location>
</feature>
<sequence>MDATLFTNHNFSSVSVGGGGVGGVGAETLPYAARNSFSHANYTLADFKTLNSASILSITVYSVLLFFGFIGNLVVFLTLLKSRYRKSSRVNKLILHLAIADLIVCCFTIPIEIGWRVTVTWDAGDFFCRILQFSRPFGLYLSSNTIICISLDRYFAIVQPLRLADARRRGRLMLLAAWLVAVISSIPQLIIFRTTSGEIEELPDVIIYDCVSTGYFKNPFFEAFYNVFSICIMYVFPLLVTVIAYGLILSKISITRRLKATSQRHPADPASTLFLSHDKLSNCGTQGPLTTAGMTHNGADGGLRVACGRSASFVSTSRFRVTTASMTARQQSDLSKIERARNRTLKLTLLIVSVFIICFTPYAVLVLWYQFDRKSAQMLDQTVQESLFLFAVSNSILNPYLYGIYSKNLRKEICRSFIWRAIRDFFSKNVCGDSSFSGGLGRQWTKGNDGIQGEKGNAVHHPLGPPPRWTPPLTPVTASKMSDLNNNHSNHPHCRAPPTGPDQYFSVPKRVQSEGLASSSSRESYSAHFVGGPLQCSIYQKQQQKAHQLPPYLPQSPVSSKKSLVSEERSRSSAANVGTTNRKVALRNGTAVAGKKSASSSRTKSKSRIYDDVHSNASSFD</sequence>
<evidence type="ECO:0000256" key="3">
    <source>
        <dbReference type="ARBA" id="ARBA00022692"/>
    </source>
</evidence>
<evidence type="ECO:0000256" key="5">
    <source>
        <dbReference type="ARBA" id="ARBA00023136"/>
    </source>
</evidence>
<comment type="caution">
    <text evidence="11">The sequence shown here is derived from an EMBL/GenBank/DDBJ whole genome shotgun (WGS) entry which is preliminary data.</text>
</comment>
<feature type="transmembrane region" description="Helical" evidence="9">
    <location>
        <begin position="223"/>
        <end position="249"/>
    </location>
</feature>
<comment type="similarity">
    <text evidence="7">Belongs to the G-protein coupled receptor 1 family.</text>
</comment>
<keyword evidence="6 7" id="KW-0675">Receptor</keyword>
<keyword evidence="7" id="KW-0297">G-protein coupled receptor</keyword>
<feature type="transmembrane region" description="Helical" evidence="9">
    <location>
        <begin position="386"/>
        <end position="405"/>
    </location>
</feature>
<feature type="transmembrane region" description="Helical" evidence="9">
    <location>
        <begin position="347"/>
        <end position="371"/>
    </location>
</feature>
<keyword evidence="7" id="KW-0807">Transducer</keyword>
<feature type="transmembrane region" description="Helical" evidence="9">
    <location>
        <begin position="133"/>
        <end position="151"/>
    </location>
</feature>
<dbReference type="PROSITE" id="PS50262">
    <property type="entry name" value="G_PROTEIN_RECEP_F1_2"/>
    <property type="match status" value="1"/>
</dbReference>
<feature type="compositionally biased region" description="Polar residues" evidence="8">
    <location>
        <begin position="572"/>
        <end position="582"/>
    </location>
</feature>
<feature type="region of interest" description="Disordered" evidence="8">
    <location>
        <begin position="547"/>
        <end position="621"/>
    </location>
</feature>
<dbReference type="EMBL" id="MTYJ01000019">
    <property type="protein sequence ID" value="OQV22101.1"/>
    <property type="molecule type" value="Genomic_DNA"/>
</dbReference>
<keyword evidence="5 9" id="KW-0472">Membrane</keyword>
<dbReference type="GO" id="GO:0004930">
    <property type="term" value="F:G protein-coupled receptor activity"/>
    <property type="evidence" value="ECO:0007669"/>
    <property type="project" value="UniProtKB-KW"/>
</dbReference>
<evidence type="ECO:0000256" key="8">
    <source>
        <dbReference type="SAM" id="MobiDB-lite"/>
    </source>
</evidence>
<protein>
    <submittedName>
        <fullName evidence="11">Gonadotropin-releasing hormone II receptor</fullName>
    </submittedName>
</protein>
<evidence type="ECO:0000256" key="1">
    <source>
        <dbReference type="ARBA" id="ARBA00004651"/>
    </source>
</evidence>
<dbReference type="PROSITE" id="PS00237">
    <property type="entry name" value="G_PROTEIN_RECEP_F1_1"/>
    <property type="match status" value="1"/>
</dbReference>
<feature type="transmembrane region" description="Helical" evidence="9">
    <location>
        <begin position="58"/>
        <end position="81"/>
    </location>
</feature>
<reference evidence="12" key="1">
    <citation type="submission" date="2017-01" db="EMBL/GenBank/DDBJ databases">
        <title>Comparative genomics of anhydrobiosis in the tardigrade Hypsibius dujardini.</title>
        <authorList>
            <person name="Yoshida Y."/>
            <person name="Koutsovoulos G."/>
            <person name="Laetsch D."/>
            <person name="Stevens L."/>
            <person name="Kumar S."/>
            <person name="Horikawa D."/>
            <person name="Ishino K."/>
            <person name="Komine S."/>
            <person name="Tomita M."/>
            <person name="Blaxter M."/>
            <person name="Arakawa K."/>
        </authorList>
    </citation>
    <scope>NUCLEOTIDE SEQUENCE [LARGE SCALE GENOMIC DNA]</scope>
    <source>
        <strain evidence="12">Z151</strain>
    </source>
</reference>
<dbReference type="GO" id="GO:0042277">
    <property type="term" value="F:peptide binding"/>
    <property type="evidence" value="ECO:0007669"/>
    <property type="project" value="TreeGrafter"/>
</dbReference>
<comment type="subcellular location">
    <subcellularLocation>
        <location evidence="1">Cell membrane</location>
        <topology evidence="1">Multi-pass membrane protein</topology>
    </subcellularLocation>
</comment>
<feature type="transmembrane region" description="Helical" evidence="9">
    <location>
        <begin position="93"/>
        <end position="113"/>
    </location>
</feature>
<dbReference type="AlphaFoldDB" id="A0A1W0X3U9"/>
<evidence type="ECO:0000259" key="10">
    <source>
        <dbReference type="PROSITE" id="PS50262"/>
    </source>
</evidence>
<dbReference type="InterPro" id="IPR000276">
    <property type="entry name" value="GPCR_Rhodpsn"/>
</dbReference>
<gene>
    <name evidence="11" type="ORF">BV898_03946</name>
</gene>